<keyword evidence="3" id="KW-1185">Reference proteome</keyword>
<reference evidence="2" key="2">
    <citation type="journal article" date="2020" name="Nat. Commun.">
        <title>Large-scale genome sequencing of mycorrhizal fungi provides insights into the early evolution of symbiotic traits.</title>
        <authorList>
            <person name="Miyauchi S."/>
            <person name="Kiss E."/>
            <person name="Kuo A."/>
            <person name="Drula E."/>
            <person name="Kohler A."/>
            <person name="Sanchez-Garcia M."/>
            <person name="Morin E."/>
            <person name="Andreopoulos B."/>
            <person name="Barry K.W."/>
            <person name="Bonito G."/>
            <person name="Buee M."/>
            <person name="Carver A."/>
            <person name="Chen C."/>
            <person name="Cichocki N."/>
            <person name="Clum A."/>
            <person name="Culley D."/>
            <person name="Crous P.W."/>
            <person name="Fauchery L."/>
            <person name="Girlanda M."/>
            <person name="Hayes R.D."/>
            <person name="Keri Z."/>
            <person name="LaButti K."/>
            <person name="Lipzen A."/>
            <person name="Lombard V."/>
            <person name="Magnuson J."/>
            <person name="Maillard F."/>
            <person name="Murat C."/>
            <person name="Nolan M."/>
            <person name="Ohm R.A."/>
            <person name="Pangilinan J."/>
            <person name="Pereira M.F."/>
            <person name="Perotto S."/>
            <person name="Peter M."/>
            <person name="Pfister S."/>
            <person name="Riley R."/>
            <person name="Sitrit Y."/>
            <person name="Stielow J.B."/>
            <person name="Szollosi G."/>
            <person name="Zifcakova L."/>
            <person name="Stursova M."/>
            <person name="Spatafora J.W."/>
            <person name="Tedersoo L."/>
            <person name="Vaario L.M."/>
            <person name="Yamada A."/>
            <person name="Yan M."/>
            <person name="Wang P."/>
            <person name="Xu J."/>
            <person name="Bruns T."/>
            <person name="Baldrian P."/>
            <person name="Vilgalys R."/>
            <person name="Dunand C."/>
            <person name="Henrissat B."/>
            <person name="Grigoriev I.V."/>
            <person name="Hibbett D."/>
            <person name="Nagy L.G."/>
            <person name="Martin F.M."/>
        </authorList>
    </citation>
    <scope>NUCLEOTIDE SEQUENCE</scope>
    <source>
        <strain evidence="2">BED1</strain>
    </source>
</reference>
<proteinExistence type="predicted"/>
<organism evidence="2 3">
    <name type="scientific">Boletus edulis BED1</name>
    <dbReference type="NCBI Taxonomy" id="1328754"/>
    <lineage>
        <taxon>Eukaryota</taxon>
        <taxon>Fungi</taxon>
        <taxon>Dikarya</taxon>
        <taxon>Basidiomycota</taxon>
        <taxon>Agaricomycotina</taxon>
        <taxon>Agaricomycetes</taxon>
        <taxon>Agaricomycetidae</taxon>
        <taxon>Boletales</taxon>
        <taxon>Boletineae</taxon>
        <taxon>Boletaceae</taxon>
        <taxon>Boletoideae</taxon>
        <taxon>Boletus</taxon>
    </lineage>
</organism>
<dbReference type="EMBL" id="WHUW01000099">
    <property type="protein sequence ID" value="KAF8425019.1"/>
    <property type="molecule type" value="Genomic_DNA"/>
</dbReference>
<dbReference type="Proteomes" id="UP001194468">
    <property type="component" value="Unassembled WGS sequence"/>
</dbReference>
<accession>A0AAD4BEL3</accession>
<comment type="caution">
    <text evidence="2">The sequence shown here is derived from an EMBL/GenBank/DDBJ whole genome shotgun (WGS) entry which is preliminary data.</text>
</comment>
<name>A0AAD4BEL3_BOLED</name>
<dbReference type="AlphaFoldDB" id="A0AAD4BEL3"/>
<sequence>MLDDNDPFRQRLCNPPATPTASPYAFSEADHGSHATRAKAKEEFESFALTTWKSLVNLEKGVVVGTPCTGLFCRLDIGVMMRDGRISYFVNEVERSLTTSLWMSAMPAGLHGTLADTFGEALHRWITGAQDPCHV</sequence>
<protein>
    <submittedName>
        <fullName evidence="2">Uncharacterized protein</fullName>
    </submittedName>
</protein>
<gene>
    <name evidence="2" type="ORF">L210DRAFT_865486</name>
</gene>
<evidence type="ECO:0000256" key="1">
    <source>
        <dbReference type="SAM" id="MobiDB-lite"/>
    </source>
</evidence>
<evidence type="ECO:0000313" key="3">
    <source>
        <dbReference type="Proteomes" id="UP001194468"/>
    </source>
</evidence>
<reference evidence="2" key="1">
    <citation type="submission" date="2019-10" db="EMBL/GenBank/DDBJ databases">
        <authorList>
            <consortium name="DOE Joint Genome Institute"/>
            <person name="Kuo A."/>
            <person name="Miyauchi S."/>
            <person name="Kiss E."/>
            <person name="Drula E."/>
            <person name="Kohler A."/>
            <person name="Sanchez-Garcia M."/>
            <person name="Andreopoulos B."/>
            <person name="Barry K.W."/>
            <person name="Bonito G."/>
            <person name="Buee M."/>
            <person name="Carver A."/>
            <person name="Chen C."/>
            <person name="Cichocki N."/>
            <person name="Clum A."/>
            <person name="Culley D."/>
            <person name="Crous P.W."/>
            <person name="Fauchery L."/>
            <person name="Girlanda M."/>
            <person name="Hayes R."/>
            <person name="Keri Z."/>
            <person name="LaButti K."/>
            <person name="Lipzen A."/>
            <person name="Lombard V."/>
            <person name="Magnuson J."/>
            <person name="Maillard F."/>
            <person name="Morin E."/>
            <person name="Murat C."/>
            <person name="Nolan M."/>
            <person name="Ohm R."/>
            <person name="Pangilinan J."/>
            <person name="Pereira M."/>
            <person name="Perotto S."/>
            <person name="Peter M."/>
            <person name="Riley R."/>
            <person name="Sitrit Y."/>
            <person name="Stielow B."/>
            <person name="Szollosi G."/>
            <person name="Zifcakova L."/>
            <person name="Stursova M."/>
            <person name="Spatafora J.W."/>
            <person name="Tedersoo L."/>
            <person name="Vaario L.-M."/>
            <person name="Yamada A."/>
            <person name="Yan M."/>
            <person name="Wang P."/>
            <person name="Xu J."/>
            <person name="Bruns T."/>
            <person name="Baldrian P."/>
            <person name="Vilgalys R."/>
            <person name="Henrissat B."/>
            <person name="Grigoriev I.V."/>
            <person name="Hibbett D."/>
            <person name="Nagy L.G."/>
            <person name="Martin F.M."/>
        </authorList>
    </citation>
    <scope>NUCLEOTIDE SEQUENCE</scope>
    <source>
        <strain evidence="2">BED1</strain>
    </source>
</reference>
<evidence type="ECO:0000313" key="2">
    <source>
        <dbReference type="EMBL" id="KAF8425019.1"/>
    </source>
</evidence>
<feature type="region of interest" description="Disordered" evidence="1">
    <location>
        <begin position="1"/>
        <end position="28"/>
    </location>
</feature>